<dbReference type="RefSeq" id="WP_301637377.1">
    <property type="nucleotide sequence ID" value="NZ_JADYTN010000003.1"/>
</dbReference>
<protein>
    <submittedName>
        <fullName evidence="5">Metallophosphoesterase</fullName>
    </submittedName>
</protein>
<gene>
    <name evidence="5" type="ORF">I6E12_01680</name>
</gene>
<sequence>MMVLYVNGIFLLIGFVIAPLLCYGVCRWLLPRRWRCKIGVAGAAVIILLTAYGWTFGSQQLTVRPVTIVCSDLPQAFDGYRIVQFSDAHVGTMTGWRKAMLQRAVDSIMNQRADMIVFTGDLQNIEPHELPEHLAQLSRLKAPDGVYSVLGNHDYAVYQKADSATKAANCRLTCEYERCAGWQLLLNEHRTIRRGSDSLIVAGMENWGVAKRMPHRGDVGKTLAGLQRSAFVVMLEHDPSAWRARILPESWAQLTLSGHTHGGQLRLFGWSPVSFTYDEWGGLYHEGRRHLFVSTGLGGLIPFRLGISGEIVVITLKKTL</sequence>
<evidence type="ECO:0000256" key="3">
    <source>
        <dbReference type="SAM" id="Phobius"/>
    </source>
</evidence>
<evidence type="ECO:0000256" key="2">
    <source>
        <dbReference type="ARBA" id="ARBA00022801"/>
    </source>
</evidence>
<dbReference type="PANTHER" id="PTHR31302:SF31">
    <property type="entry name" value="PHOSPHODIESTERASE YAEI"/>
    <property type="match status" value="1"/>
</dbReference>
<reference evidence="5 6" key="1">
    <citation type="submission" date="2020-12" db="EMBL/GenBank/DDBJ databases">
        <title>Whole genome sequences of gut porcine anaerobes.</title>
        <authorList>
            <person name="Kubasova T."/>
            <person name="Jahodarova E."/>
            <person name="Rychlik I."/>
        </authorList>
    </citation>
    <scope>NUCLEOTIDE SEQUENCE [LARGE SCALE GENOMIC DNA]</scope>
    <source>
        <strain evidence="5 6">An925</strain>
    </source>
</reference>
<dbReference type="Pfam" id="PF00149">
    <property type="entry name" value="Metallophos"/>
    <property type="match status" value="1"/>
</dbReference>
<feature type="transmembrane region" description="Helical" evidence="3">
    <location>
        <begin position="6"/>
        <end position="26"/>
    </location>
</feature>
<dbReference type="CDD" id="cd07385">
    <property type="entry name" value="MPP_YkuE_C"/>
    <property type="match status" value="1"/>
</dbReference>
<feature type="domain" description="Calcineurin-like phosphoesterase" evidence="4">
    <location>
        <begin position="81"/>
        <end position="261"/>
    </location>
</feature>
<keyword evidence="3" id="KW-0812">Transmembrane</keyword>
<evidence type="ECO:0000259" key="4">
    <source>
        <dbReference type="Pfam" id="PF00149"/>
    </source>
</evidence>
<dbReference type="InterPro" id="IPR029052">
    <property type="entry name" value="Metallo-depent_PP-like"/>
</dbReference>
<dbReference type="InterPro" id="IPR004843">
    <property type="entry name" value="Calcineurin-like_PHP"/>
</dbReference>
<keyword evidence="3" id="KW-1133">Transmembrane helix</keyword>
<proteinExistence type="predicted"/>
<feature type="transmembrane region" description="Helical" evidence="3">
    <location>
        <begin position="38"/>
        <end position="57"/>
    </location>
</feature>
<dbReference type="Gene3D" id="3.60.21.10">
    <property type="match status" value="1"/>
</dbReference>
<evidence type="ECO:0000256" key="1">
    <source>
        <dbReference type="ARBA" id="ARBA00022723"/>
    </source>
</evidence>
<comment type="caution">
    <text evidence="5">The sequence shown here is derived from an EMBL/GenBank/DDBJ whole genome shotgun (WGS) entry which is preliminary data.</text>
</comment>
<dbReference type="Proteomes" id="UP001200470">
    <property type="component" value="Unassembled WGS sequence"/>
</dbReference>
<keyword evidence="6" id="KW-1185">Reference proteome</keyword>
<evidence type="ECO:0000313" key="6">
    <source>
        <dbReference type="Proteomes" id="UP001200470"/>
    </source>
</evidence>
<organism evidence="5 6">
    <name type="scientific">Xylanibacter brevis</name>
    <dbReference type="NCBI Taxonomy" id="83231"/>
    <lineage>
        <taxon>Bacteria</taxon>
        <taxon>Pseudomonadati</taxon>
        <taxon>Bacteroidota</taxon>
        <taxon>Bacteroidia</taxon>
        <taxon>Bacteroidales</taxon>
        <taxon>Prevotellaceae</taxon>
        <taxon>Xylanibacter</taxon>
    </lineage>
</organism>
<keyword evidence="3" id="KW-0472">Membrane</keyword>
<dbReference type="SUPFAM" id="SSF56300">
    <property type="entry name" value="Metallo-dependent phosphatases"/>
    <property type="match status" value="1"/>
</dbReference>
<accession>A0ABS9CDN5</accession>
<keyword evidence="1" id="KW-0479">Metal-binding</keyword>
<keyword evidence="2" id="KW-0378">Hydrolase</keyword>
<dbReference type="EMBL" id="JADYTN010000003">
    <property type="protein sequence ID" value="MCF2562829.1"/>
    <property type="molecule type" value="Genomic_DNA"/>
</dbReference>
<dbReference type="PANTHER" id="PTHR31302">
    <property type="entry name" value="TRANSMEMBRANE PROTEIN WITH METALLOPHOSPHOESTERASE DOMAIN-RELATED"/>
    <property type="match status" value="1"/>
</dbReference>
<dbReference type="InterPro" id="IPR051158">
    <property type="entry name" value="Metallophosphoesterase_sf"/>
</dbReference>
<name>A0ABS9CDN5_9BACT</name>
<evidence type="ECO:0000313" key="5">
    <source>
        <dbReference type="EMBL" id="MCF2562829.1"/>
    </source>
</evidence>